<sequence length="395" mass="44909">MKKIIFYSIISMSLGIMSCEEDDNRGQFPIDSTPTGIVTDIKVQNEKGYSVLTYTKPTDEDLLYVEAEYINSLGNEVVVRASAFTNTMKLNGFLNSKKVPVKVYAIDKSFNYSEVTKVEIEPLDNPMFDILESMTYNAIFGGIGLSWQNATEEDIIVEFLTFNSESATYENFKSIYSTASDIDVKIRGLEAISSEYGAVIRDEFGQRTDTLKFNATPLFEEQIESDNFRELPHNPDFNAVSYNDGFGVLWNGSTGKESYSIFGSGIDKVYFTMNLGEEIKLSRFKMWSRNDFIYGHSHPRRIVLLGTNDQAIANNPTSEDGWETIGEWYDEKPSGNSAEIAPTEEDIAYFNAGMDFEVDINASSYQYLRFVTLESWGKTDRMWLAELRFWGQRIN</sequence>
<dbReference type="Pfam" id="PF16323">
    <property type="entry name" value="DUF4959"/>
    <property type="match status" value="1"/>
</dbReference>
<keyword evidence="5" id="KW-1185">Reference proteome</keyword>
<dbReference type="STRING" id="228959.SAMN05421797_11013"/>
<dbReference type="Pfam" id="PF16391">
    <property type="entry name" value="DUF5000"/>
    <property type="match status" value="1"/>
</dbReference>
<evidence type="ECO:0000259" key="2">
    <source>
        <dbReference type="Pfam" id="PF16391"/>
    </source>
</evidence>
<protein>
    <recommendedName>
        <fullName evidence="6">DUF4959 domain-containing protein</fullName>
    </recommendedName>
</protein>
<dbReference type="InterPro" id="IPR032527">
    <property type="entry name" value="DUF4959"/>
</dbReference>
<accession>A0A1N6ZXP4</accession>
<evidence type="ECO:0000259" key="1">
    <source>
        <dbReference type="Pfam" id="PF16323"/>
    </source>
</evidence>
<dbReference type="OrthoDB" id="1312186at2"/>
<reference evidence="5" key="1">
    <citation type="submission" date="2017-01" db="EMBL/GenBank/DDBJ databases">
        <authorList>
            <person name="Varghese N."/>
            <person name="Submissions S."/>
        </authorList>
    </citation>
    <scope>NUCLEOTIDE SEQUENCE [LARGE SCALE GENOMIC DNA]</scope>
    <source>
        <strain evidence="5">DSM 15366</strain>
    </source>
</reference>
<evidence type="ECO:0000259" key="3">
    <source>
        <dbReference type="Pfam" id="PF17166"/>
    </source>
</evidence>
<name>A0A1N6ZXP4_9FLAO</name>
<dbReference type="EMBL" id="FTMA01000010">
    <property type="protein sequence ID" value="SIR31642.1"/>
    <property type="molecule type" value="Genomic_DNA"/>
</dbReference>
<evidence type="ECO:0008006" key="6">
    <source>
        <dbReference type="Google" id="ProtNLM"/>
    </source>
</evidence>
<dbReference type="InterPro" id="IPR033431">
    <property type="entry name" value="DUF5126"/>
</dbReference>
<organism evidence="4 5">
    <name type="scientific">Maribacter ulvicola</name>
    <dbReference type="NCBI Taxonomy" id="228959"/>
    <lineage>
        <taxon>Bacteria</taxon>
        <taxon>Pseudomonadati</taxon>
        <taxon>Bacteroidota</taxon>
        <taxon>Flavobacteriia</taxon>
        <taxon>Flavobacteriales</taxon>
        <taxon>Flavobacteriaceae</taxon>
        <taxon>Maribacter</taxon>
    </lineage>
</organism>
<proteinExistence type="predicted"/>
<dbReference type="RefSeq" id="WP_076550827.1">
    <property type="nucleotide sequence ID" value="NZ_FTMA01000010.1"/>
</dbReference>
<gene>
    <name evidence="4" type="ORF">SAMN05421797_11013</name>
</gene>
<feature type="domain" description="DUF5000" evidence="2">
    <location>
        <begin position="250"/>
        <end position="391"/>
    </location>
</feature>
<evidence type="ECO:0000313" key="5">
    <source>
        <dbReference type="Proteomes" id="UP000186953"/>
    </source>
</evidence>
<feature type="domain" description="DUF5126" evidence="3">
    <location>
        <begin position="126"/>
        <end position="224"/>
    </location>
</feature>
<dbReference type="Gene3D" id="2.60.120.260">
    <property type="entry name" value="Galactose-binding domain-like"/>
    <property type="match status" value="1"/>
</dbReference>
<dbReference type="InterPro" id="IPR032164">
    <property type="entry name" value="DUF5000"/>
</dbReference>
<dbReference type="AlphaFoldDB" id="A0A1N6ZXP4"/>
<dbReference type="Proteomes" id="UP000186953">
    <property type="component" value="Unassembled WGS sequence"/>
</dbReference>
<feature type="domain" description="DUF4959" evidence="1">
    <location>
        <begin position="18"/>
        <end position="122"/>
    </location>
</feature>
<dbReference type="Pfam" id="PF17166">
    <property type="entry name" value="DUF5126"/>
    <property type="match status" value="1"/>
</dbReference>
<evidence type="ECO:0000313" key="4">
    <source>
        <dbReference type="EMBL" id="SIR31642.1"/>
    </source>
</evidence>
<dbReference type="PROSITE" id="PS51257">
    <property type="entry name" value="PROKAR_LIPOPROTEIN"/>
    <property type="match status" value="1"/>
</dbReference>